<protein>
    <submittedName>
        <fullName evidence="6">PIN domain-containing protein</fullName>
    </submittedName>
</protein>
<sequence>MSGVTLDAGPLIGLDRGNRRILALIARAQETQQPLFIPATALAQAMRNPARQARLSRLVRQPRSVIVPLDRSTATATGLLLAESDTADIADAHVVATARRLGTGIITSDPDDLRRLDPGIPLTEV</sequence>
<dbReference type="Proteomes" id="UP001442841">
    <property type="component" value="Chromosome"/>
</dbReference>
<dbReference type="SUPFAM" id="SSF88723">
    <property type="entry name" value="PIN domain-like"/>
    <property type="match status" value="1"/>
</dbReference>
<evidence type="ECO:0000256" key="1">
    <source>
        <dbReference type="ARBA" id="ARBA00022722"/>
    </source>
</evidence>
<evidence type="ECO:0000313" key="6">
    <source>
        <dbReference type="EMBL" id="XAN05962.1"/>
    </source>
</evidence>
<gene>
    <name evidence="6" type="ORF">AADG42_01090</name>
</gene>
<reference evidence="6 7" key="1">
    <citation type="submission" date="2024-04" db="EMBL/GenBank/DDBJ databases">
        <title>Isolation of an actinomycete strain from pig manure.</title>
        <authorList>
            <person name="Gong T."/>
            <person name="Yu Z."/>
            <person name="An M."/>
            <person name="Wei C."/>
            <person name="Yang W."/>
            <person name="Liu L."/>
        </authorList>
    </citation>
    <scope>NUCLEOTIDE SEQUENCE [LARGE SCALE GENOMIC DNA]</scope>
    <source>
        <strain evidence="6 7">ZF39</strain>
    </source>
</reference>
<dbReference type="Gene3D" id="3.40.50.1010">
    <property type="entry name" value="5'-nuclease"/>
    <property type="match status" value="1"/>
</dbReference>
<name>A0ABZ3FIY5_9ACTN</name>
<dbReference type="InterPro" id="IPR002716">
    <property type="entry name" value="PIN_dom"/>
</dbReference>
<evidence type="ECO:0000259" key="5">
    <source>
        <dbReference type="Pfam" id="PF01850"/>
    </source>
</evidence>
<dbReference type="Pfam" id="PF01850">
    <property type="entry name" value="PIN"/>
    <property type="match status" value="1"/>
</dbReference>
<dbReference type="InterPro" id="IPR029060">
    <property type="entry name" value="PIN-like_dom_sf"/>
</dbReference>
<accession>A0ABZ3FIY5</accession>
<keyword evidence="1" id="KW-0540">Nuclease</keyword>
<dbReference type="EMBL" id="CP154795">
    <property type="protein sequence ID" value="XAN05962.1"/>
    <property type="molecule type" value="Genomic_DNA"/>
</dbReference>
<keyword evidence="7" id="KW-1185">Reference proteome</keyword>
<feature type="domain" description="PIN" evidence="5">
    <location>
        <begin position="18"/>
        <end position="117"/>
    </location>
</feature>
<evidence type="ECO:0000256" key="2">
    <source>
        <dbReference type="ARBA" id="ARBA00022723"/>
    </source>
</evidence>
<evidence type="ECO:0000256" key="3">
    <source>
        <dbReference type="ARBA" id="ARBA00022801"/>
    </source>
</evidence>
<keyword evidence="2" id="KW-0479">Metal-binding</keyword>
<evidence type="ECO:0000256" key="4">
    <source>
        <dbReference type="ARBA" id="ARBA00022842"/>
    </source>
</evidence>
<proteinExistence type="predicted"/>
<organism evidence="6 7">
    <name type="scientific">Ammonicoccus fulvus</name>
    <dbReference type="NCBI Taxonomy" id="3138240"/>
    <lineage>
        <taxon>Bacteria</taxon>
        <taxon>Bacillati</taxon>
        <taxon>Actinomycetota</taxon>
        <taxon>Actinomycetes</taxon>
        <taxon>Propionibacteriales</taxon>
        <taxon>Propionibacteriaceae</taxon>
        <taxon>Ammonicoccus</taxon>
    </lineage>
</organism>
<keyword evidence="3" id="KW-0378">Hydrolase</keyword>
<dbReference type="RefSeq" id="WP_425307397.1">
    <property type="nucleotide sequence ID" value="NZ_CP154795.1"/>
</dbReference>
<keyword evidence="4" id="KW-0460">Magnesium</keyword>
<evidence type="ECO:0000313" key="7">
    <source>
        <dbReference type="Proteomes" id="UP001442841"/>
    </source>
</evidence>